<dbReference type="Proteomes" id="UP000183529">
    <property type="component" value="Unassembled WGS sequence"/>
</dbReference>
<protein>
    <submittedName>
        <fullName evidence="1">Transposase</fullName>
    </submittedName>
</protein>
<dbReference type="PANTHER" id="PTHR35528">
    <property type="entry name" value="BLL1675 PROTEIN"/>
    <property type="match status" value="1"/>
</dbReference>
<dbReference type="PANTHER" id="PTHR35528:SF3">
    <property type="entry name" value="BLL1675 PROTEIN"/>
    <property type="match status" value="1"/>
</dbReference>
<dbReference type="EMBL" id="FNZM01000053">
    <property type="protein sequence ID" value="SEK15855.1"/>
    <property type="molecule type" value="Genomic_DNA"/>
</dbReference>
<sequence>MKKTKSLYHGHRFPAIVISCAVRWYFRFSLSLRDIEELLLERGVVVTYETIRCWCDKFGAGFAKCAKAARRKPANTWHLDEMFVTLRGEPYLLWRAVDEHGA</sequence>
<reference evidence="1 2" key="1">
    <citation type="submission" date="2016-10" db="EMBL/GenBank/DDBJ databases">
        <authorList>
            <person name="Varghese N."/>
            <person name="Submissions S."/>
        </authorList>
    </citation>
    <scope>NUCLEOTIDE SEQUENCE [LARGE SCALE GENOMIC DNA]</scope>
    <source>
        <strain evidence="1 2">LMG 22274</strain>
    </source>
</reference>
<accession>A0AAQ1JYS8</accession>
<dbReference type="InterPro" id="IPR052183">
    <property type="entry name" value="IS_Transposase"/>
</dbReference>
<comment type="caution">
    <text evidence="1">The sequence shown here is derived from an EMBL/GenBank/DDBJ whole genome shotgun (WGS) entry which is preliminary data.</text>
</comment>
<dbReference type="AlphaFoldDB" id="A0AAQ1JYS8"/>
<proteinExistence type="predicted"/>
<organism evidence="1 2">
    <name type="scientific">Paraburkholderia tropica</name>
    <dbReference type="NCBI Taxonomy" id="92647"/>
    <lineage>
        <taxon>Bacteria</taxon>
        <taxon>Pseudomonadati</taxon>
        <taxon>Pseudomonadota</taxon>
        <taxon>Betaproteobacteria</taxon>
        <taxon>Burkholderiales</taxon>
        <taxon>Burkholderiaceae</taxon>
        <taxon>Paraburkholderia</taxon>
    </lineage>
</organism>
<feature type="non-terminal residue" evidence="1">
    <location>
        <position position="102"/>
    </location>
</feature>
<evidence type="ECO:0000313" key="2">
    <source>
        <dbReference type="Proteomes" id="UP000183529"/>
    </source>
</evidence>
<name>A0AAQ1JYS8_9BURK</name>
<evidence type="ECO:0000313" key="1">
    <source>
        <dbReference type="EMBL" id="SEK15855.1"/>
    </source>
</evidence>
<gene>
    <name evidence="1" type="ORF">SAMN05216550_1536</name>
</gene>